<dbReference type="OrthoDB" id="10502111at2759"/>
<dbReference type="AlphaFoldDB" id="A0A395SV96"/>
<name>A0A395SV96_9HYPO</name>
<evidence type="ECO:0000313" key="2">
    <source>
        <dbReference type="EMBL" id="RGP76410.1"/>
    </source>
</evidence>
<evidence type="ECO:0000313" key="3">
    <source>
        <dbReference type="Proteomes" id="UP000266234"/>
    </source>
</evidence>
<comment type="caution">
    <text evidence="2">The sequence shown here is derived from an EMBL/GenBank/DDBJ whole genome shotgun (WGS) entry which is preliminary data.</text>
</comment>
<protein>
    <submittedName>
        <fullName evidence="2">Uncharacterized protein</fullName>
    </submittedName>
</protein>
<sequence length="100" mass="11854">MPKLVTPRRPRPYREPYDRSHYATIAQLRAANEKIKELKQQLEAAKAGAEYWKIEYDLIHEVNEEVMSVHAMRLLNGFKDNGEIDQEELLLRLRMMSLRT</sequence>
<keyword evidence="3" id="KW-1185">Reference proteome</keyword>
<proteinExistence type="predicted"/>
<accession>A0A395SV96</accession>
<evidence type="ECO:0000256" key="1">
    <source>
        <dbReference type="SAM" id="Coils"/>
    </source>
</evidence>
<organism evidence="2 3">
    <name type="scientific">Fusarium longipes</name>
    <dbReference type="NCBI Taxonomy" id="694270"/>
    <lineage>
        <taxon>Eukaryota</taxon>
        <taxon>Fungi</taxon>
        <taxon>Dikarya</taxon>
        <taxon>Ascomycota</taxon>
        <taxon>Pezizomycotina</taxon>
        <taxon>Sordariomycetes</taxon>
        <taxon>Hypocreomycetidae</taxon>
        <taxon>Hypocreales</taxon>
        <taxon>Nectriaceae</taxon>
        <taxon>Fusarium</taxon>
    </lineage>
</organism>
<gene>
    <name evidence="2" type="ORF">FLONG3_5294</name>
</gene>
<keyword evidence="1" id="KW-0175">Coiled coil</keyword>
<dbReference type="Proteomes" id="UP000266234">
    <property type="component" value="Unassembled WGS sequence"/>
</dbReference>
<feature type="coiled-coil region" evidence="1">
    <location>
        <begin position="25"/>
        <end position="55"/>
    </location>
</feature>
<reference evidence="2 3" key="1">
    <citation type="journal article" date="2018" name="PLoS Pathog.">
        <title>Evolution of structural diversity of trichothecenes, a family of toxins produced by plant pathogenic and entomopathogenic fungi.</title>
        <authorList>
            <person name="Proctor R.H."/>
            <person name="McCormick S.P."/>
            <person name="Kim H.S."/>
            <person name="Cardoza R.E."/>
            <person name="Stanley A.M."/>
            <person name="Lindo L."/>
            <person name="Kelly A."/>
            <person name="Brown D.W."/>
            <person name="Lee T."/>
            <person name="Vaughan M.M."/>
            <person name="Alexander N.J."/>
            <person name="Busman M."/>
            <person name="Gutierrez S."/>
        </authorList>
    </citation>
    <scope>NUCLEOTIDE SEQUENCE [LARGE SCALE GENOMIC DNA]</scope>
    <source>
        <strain evidence="2 3">NRRL 20695</strain>
    </source>
</reference>
<dbReference type="EMBL" id="PXOG01000114">
    <property type="protein sequence ID" value="RGP76410.1"/>
    <property type="molecule type" value="Genomic_DNA"/>
</dbReference>